<accession>A0AA36C6J7</accession>
<keyword evidence="4" id="KW-1185">Reference proteome</keyword>
<dbReference type="Gene3D" id="3.40.33.10">
    <property type="entry name" value="CAP"/>
    <property type="match status" value="1"/>
</dbReference>
<keyword evidence="1" id="KW-0472">Membrane</keyword>
<dbReference type="InterPro" id="IPR014044">
    <property type="entry name" value="CAP_dom"/>
</dbReference>
<dbReference type="PANTHER" id="PTHR22898">
    <property type="entry name" value="UNCHARACTERIZED GLYCOSOL TRANSFERASE-RELATED"/>
    <property type="match status" value="1"/>
</dbReference>
<dbReference type="EMBL" id="CATQJA010000402">
    <property type="protein sequence ID" value="CAJ0559964.1"/>
    <property type="molecule type" value="Genomic_DNA"/>
</dbReference>
<organism evidence="3 4">
    <name type="scientific">Mesorhabditis spiculigera</name>
    <dbReference type="NCBI Taxonomy" id="96644"/>
    <lineage>
        <taxon>Eukaryota</taxon>
        <taxon>Metazoa</taxon>
        <taxon>Ecdysozoa</taxon>
        <taxon>Nematoda</taxon>
        <taxon>Chromadorea</taxon>
        <taxon>Rhabditida</taxon>
        <taxon>Rhabditina</taxon>
        <taxon>Rhabditomorpha</taxon>
        <taxon>Rhabditoidea</taxon>
        <taxon>Rhabditidae</taxon>
        <taxon>Mesorhabditinae</taxon>
        <taxon>Mesorhabditis</taxon>
    </lineage>
</organism>
<protein>
    <recommendedName>
        <fullName evidence="2">SCP domain-containing protein</fullName>
    </recommendedName>
</protein>
<feature type="non-terminal residue" evidence="3">
    <location>
        <position position="1"/>
    </location>
</feature>
<name>A0AA36C6J7_9BILA</name>
<dbReference type="SUPFAM" id="SSF55797">
    <property type="entry name" value="PR-1-like"/>
    <property type="match status" value="1"/>
</dbReference>
<dbReference type="Proteomes" id="UP001177023">
    <property type="component" value="Unassembled WGS sequence"/>
</dbReference>
<dbReference type="CDD" id="cd05380">
    <property type="entry name" value="CAP_euk"/>
    <property type="match status" value="1"/>
</dbReference>
<sequence length="767" mass="86933">VHNNLRAQIALGKFTAKGVKMPAAADMLKIKWNTTLESSAQAYANKCVFEHSNTTGLGENLYMSWSSAADTIDGKGNKSATAWANEFQEFATTPTTQRSGKTDARMSGGGWPGVLSASRFLPFAGILLLCITLLLWLHEVQNDRIVFLPHGMRFADDTDKRILVASLTACGVSGGGGVGNVVFELISFLGIARKLYRTPAIYSDNDVCLKKLVEFSEYMPNLLEGFLVLKKQLIWPYPSKYPTHECFEYFDPVETFSSVQHLRVVNTQLNYLQNLRFFEDMVGTEELKRRLAFSPQLLDVARLAMYTKKQSEYTHNICIHIRRGDFLKEDFHLESEADFTLDATKYIMKKMRKRGYEQLHIYILGQDGAWTRELFANETLPRDARISVIHSPSYLPSMVDWGFAHLYCDTTLLTASISTYGYWLAMLSRGQDVFYRTRFSKGSSSRSSKLAGNVILPHGMRFADDTDKRILVASLRACGFSGGGGVGNVVFELISFLQIARKLDRTPAIYPSNKHCMRKLREISKYMPNLLEGFLVLEEQKAMPYPSINARRRSRDYFDPLELFGSVQQTPIVATAFQYLQNIRFFEDLLGTAELERRLAFSAELLEIAGRPGRRPESNNTLNLCVHIRRGDFLGAPFPLESQANFTITATKQILERLLDRGHRQLHIYVIGRDGPWQKQLFANESFPDGVGISVLDSPKSLPSMVDWGFSHMYCDTTLLTASSSTYGYWLAMVSRGQDVFYRTRFSKRESKTPVNLWPDSWTAIDY</sequence>
<evidence type="ECO:0000313" key="4">
    <source>
        <dbReference type="Proteomes" id="UP001177023"/>
    </source>
</evidence>
<gene>
    <name evidence="3" type="ORF">MSPICULIGERA_LOCUS1424</name>
</gene>
<evidence type="ECO:0000313" key="3">
    <source>
        <dbReference type="EMBL" id="CAJ0559964.1"/>
    </source>
</evidence>
<feature type="transmembrane region" description="Helical" evidence="1">
    <location>
        <begin position="120"/>
        <end position="138"/>
    </location>
</feature>
<evidence type="ECO:0000256" key="1">
    <source>
        <dbReference type="SAM" id="Phobius"/>
    </source>
</evidence>
<comment type="caution">
    <text evidence="3">The sequence shown here is derived from an EMBL/GenBank/DDBJ whole genome shotgun (WGS) entry which is preliminary data.</text>
</comment>
<dbReference type="InterPro" id="IPR035940">
    <property type="entry name" value="CAP_sf"/>
</dbReference>
<dbReference type="AlphaFoldDB" id="A0AA36C6J7"/>
<dbReference type="InterPro" id="IPR052501">
    <property type="entry name" value="Alpha-1-2_FucT"/>
</dbReference>
<proteinExistence type="predicted"/>
<dbReference type="PANTHER" id="PTHR22898:SF3">
    <property type="entry name" value="ALPHA-1,2-FUCOSYLTRANSFERASE-RELATED"/>
    <property type="match status" value="1"/>
</dbReference>
<dbReference type="Pfam" id="PF00188">
    <property type="entry name" value="CAP"/>
    <property type="match status" value="1"/>
</dbReference>
<reference evidence="3" key="1">
    <citation type="submission" date="2023-06" db="EMBL/GenBank/DDBJ databases">
        <authorList>
            <person name="Delattre M."/>
        </authorList>
    </citation>
    <scope>NUCLEOTIDE SEQUENCE</scope>
    <source>
        <strain evidence="3">AF72</strain>
    </source>
</reference>
<keyword evidence="1" id="KW-0812">Transmembrane</keyword>
<feature type="non-terminal residue" evidence="3">
    <location>
        <position position="767"/>
    </location>
</feature>
<feature type="domain" description="SCP" evidence="2">
    <location>
        <begin position="1"/>
        <end position="123"/>
    </location>
</feature>
<evidence type="ECO:0000259" key="2">
    <source>
        <dbReference type="SMART" id="SM00198"/>
    </source>
</evidence>
<keyword evidence="1" id="KW-1133">Transmembrane helix</keyword>
<dbReference type="SMART" id="SM00198">
    <property type="entry name" value="SCP"/>
    <property type="match status" value="1"/>
</dbReference>